<geneLocation type="plasmid" evidence="7">
    <name>pr1cp1</name>
</geneLocation>
<evidence type="ECO:0000256" key="2">
    <source>
        <dbReference type="ARBA" id="ARBA00005995"/>
    </source>
</evidence>
<dbReference type="PANTHER" id="PTHR43563">
    <property type="entry name" value="AMINE OXIDASE"/>
    <property type="match status" value="1"/>
</dbReference>
<feature type="binding site" evidence="4">
    <location>
        <position position="327"/>
    </location>
    <ligand>
        <name>substrate</name>
    </ligand>
</feature>
<evidence type="ECO:0000256" key="3">
    <source>
        <dbReference type="ARBA" id="ARBA00023002"/>
    </source>
</evidence>
<evidence type="ECO:0000256" key="4">
    <source>
        <dbReference type="PIRSR" id="PIRSR601613-1"/>
    </source>
</evidence>
<dbReference type="SUPFAM" id="SSF51905">
    <property type="entry name" value="FAD/NAD(P)-binding domain"/>
    <property type="match status" value="1"/>
</dbReference>
<dbReference type="Pfam" id="PF01593">
    <property type="entry name" value="Amino_oxidase"/>
    <property type="match status" value="1"/>
</dbReference>
<dbReference type="GO" id="GO:0016491">
    <property type="term" value="F:oxidoreductase activity"/>
    <property type="evidence" value="ECO:0007669"/>
    <property type="project" value="UniProtKB-KW"/>
</dbReference>
<comment type="similarity">
    <text evidence="2">Belongs to the flavin monoamine oxidase family.</text>
</comment>
<organism evidence="6 7">
    <name type="scientific">Rhodococcus opacus</name>
    <name type="common">Nocardia opaca</name>
    <dbReference type="NCBI Taxonomy" id="37919"/>
    <lineage>
        <taxon>Bacteria</taxon>
        <taxon>Bacillati</taxon>
        <taxon>Actinomycetota</taxon>
        <taxon>Actinomycetes</taxon>
        <taxon>Mycobacteriales</taxon>
        <taxon>Nocardiaceae</taxon>
        <taxon>Rhodococcus</taxon>
    </lineage>
</organism>
<gene>
    <name evidence="6" type="ORF">R1CP_38000</name>
</gene>
<keyword evidence="6" id="KW-0614">Plasmid</keyword>
<proteinExistence type="inferred from homology"/>
<feature type="domain" description="Amine oxidase" evidence="5">
    <location>
        <begin position="14"/>
        <end position="424"/>
    </location>
</feature>
<dbReference type="Gene3D" id="3.90.660.10">
    <property type="match status" value="1"/>
</dbReference>
<dbReference type="AlphaFoldDB" id="A0A1B1KHW3"/>
<dbReference type="Gene3D" id="1.10.405.10">
    <property type="entry name" value="Guanine Nucleotide Dissociation Inhibitor, domain 1"/>
    <property type="match status" value="1"/>
</dbReference>
<dbReference type="InterPro" id="IPR036188">
    <property type="entry name" value="FAD/NAD-bd_sf"/>
</dbReference>
<dbReference type="RefSeq" id="WP_065493643.1">
    <property type="nucleotide sequence ID" value="NZ_CP009112.1"/>
</dbReference>
<sequence>MNEVFDVVVVGAGFAGITAARDLTAEGKSVVVLEGRDRIGGRTYTDDKIGRAVELGGAYVHWTQPNLWREMQRHGLELSTPVPIDRVHWLADGALHSGTEAEFDALAGPGMERFVEDAREHFPYPHDVHTTDIGEIDLETFADRMKRLDLDPAERDMLDGILSYTVAAPDQQAVSQILRWAALYFGDWRVLWESGAYWRIATGTKSLIEAIAAESSADIRLSTPVSAIANDGDGVLVTTRAGETFRAKSVIVTVPVNALNTIDFSPALSEGSQRLADEGHPMRNRKMWVRAKGEIEAFTAYAPLGANPITIAMTEYRLDGDTLIVCFCPDATAIDPDDKDAVQDALRAYVPDLEVVDTDGHDWADDEFSQGTWMMMRPGQLSSAVPDIQKPHGHVYFAGSDIAPSFVGWIEGALESGALAARNVVRDQKAAPQS</sequence>
<name>A0A1B1KHW3_RHOOP</name>
<dbReference type="Gene3D" id="3.50.50.60">
    <property type="entry name" value="FAD/NAD(P)-binding domain"/>
    <property type="match status" value="1"/>
</dbReference>
<dbReference type="PATRIC" id="fig|37919.13.peg.8004"/>
<dbReference type="InterPro" id="IPR050703">
    <property type="entry name" value="Flavin_MAO"/>
</dbReference>
<feature type="binding site" evidence="4">
    <location>
        <position position="225"/>
    </location>
    <ligand>
        <name>FAD</name>
        <dbReference type="ChEBI" id="CHEBI:57692"/>
    </ligand>
</feature>
<evidence type="ECO:0000256" key="1">
    <source>
        <dbReference type="ARBA" id="ARBA00001974"/>
    </source>
</evidence>
<dbReference type="Proteomes" id="UP000186108">
    <property type="component" value="Plasmid pR1CP1"/>
</dbReference>
<dbReference type="PRINTS" id="PR00757">
    <property type="entry name" value="AMINEOXDASEF"/>
</dbReference>
<protein>
    <submittedName>
        <fullName evidence="6">Flavin containing amine oxidoreductase family protein</fullName>
    </submittedName>
</protein>
<evidence type="ECO:0000313" key="7">
    <source>
        <dbReference type="Proteomes" id="UP000186108"/>
    </source>
</evidence>
<evidence type="ECO:0000313" key="6">
    <source>
        <dbReference type="EMBL" id="ANS32199.1"/>
    </source>
</evidence>
<dbReference type="InterPro" id="IPR002937">
    <property type="entry name" value="Amino_oxidase"/>
</dbReference>
<keyword evidence="3" id="KW-0560">Oxidoreductase</keyword>
<dbReference type="EMBL" id="CP009112">
    <property type="protein sequence ID" value="ANS32199.1"/>
    <property type="molecule type" value="Genomic_DNA"/>
</dbReference>
<evidence type="ECO:0000259" key="5">
    <source>
        <dbReference type="Pfam" id="PF01593"/>
    </source>
</evidence>
<accession>A0A1B1KHW3</accession>
<dbReference type="InterPro" id="IPR001613">
    <property type="entry name" value="Flavin_amine_oxidase"/>
</dbReference>
<dbReference type="PANTHER" id="PTHR43563:SF1">
    <property type="entry name" value="AMINE OXIDASE [FLAVIN-CONTAINING] B"/>
    <property type="match status" value="1"/>
</dbReference>
<comment type="cofactor">
    <cofactor evidence="1">
        <name>FAD</name>
        <dbReference type="ChEBI" id="CHEBI:57692"/>
    </cofactor>
</comment>
<reference evidence="6 7" key="1">
    <citation type="submission" date="2014-07" db="EMBL/GenBank/DDBJ databases">
        <authorList>
            <person name="Zhang J.E."/>
            <person name="Yang H."/>
            <person name="Guo J."/>
            <person name="Deng Z."/>
            <person name="Luo H."/>
            <person name="Luo M."/>
            <person name="Zhao B."/>
        </authorList>
    </citation>
    <scope>NUCLEOTIDE SEQUENCE [LARGE SCALE GENOMIC DNA]</scope>
    <source>
        <strain evidence="6 7">1CP</strain>
        <plasmid evidence="7">Plasmid pr1cp1</plasmid>
    </source>
</reference>